<keyword evidence="4" id="KW-1015">Disulfide bond</keyword>
<dbReference type="GO" id="GO:0005737">
    <property type="term" value="C:cytoplasm"/>
    <property type="evidence" value="ECO:0007669"/>
    <property type="project" value="InterPro"/>
</dbReference>
<protein>
    <recommendedName>
        <fullName evidence="6">FAD/NAD(P)-binding domain-containing protein</fullName>
    </recommendedName>
</protein>
<dbReference type="AlphaFoldDB" id="A0A381RKE1"/>
<dbReference type="SUPFAM" id="SSF51905">
    <property type="entry name" value="FAD/NAD(P)-binding domain"/>
    <property type="match status" value="1"/>
</dbReference>
<dbReference type="PRINTS" id="PR00469">
    <property type="entry name" value="PNDRDTASEII"/>
</dbReference>
<dbReference type="GO" id="GO:0004791">
    <property type="term" value="F:thioredoxin-disulfide reductase (NADPH) activity"/>
    <property type="evidence" value="ECO:0007669"/>
    <property type="project" value="InterPro"/>
</dbReference>
<evidence type="ECO:0000256" key="1">
    <source>
        <dbReference type="ARBA" id="ARBA00022630"/>
    </source>
</evidence>
<evidence type="ECO:0000256" key="4">
    <source>
        <dbReference type="ARBA" id="ARBA00023157"/>
    </source>
</evidence>
<evidence type="ECO:0000256" key="5">
    <source>
        <dbReference type="ARBA" id="ARBA00023284"/>
    </source>
</evidence>
<dbReference type="InterPro" id="IPR005982">
    <property type="entry name" value="Thioredox_Rdtase"/>
</dbReference>
<reference evidence="7" key="1">
    <citation type="submission" date="2018-05" db="EMBL/GenBank/DDBJ databases">
        <authorList>
            <person name="Lanie J.A."/>
            <person name="Ng W.-L."/>
            <person name="Kazmierczak K.M."/>
            <person name="Andrzejewski T.M."/>
            <person name="Davidsen T.M."/>
            <person name="Wayne K.J."/>
            <person name="Tettelin H."/>
            <person name="Glass J.I."/>
            <person name="Rusch D."/>
            <person name="Podicherti R."/>
            <person name="Tsui H.-C.T."/>
            <person name="Winkler M.E."/>
        </authorList>
    </citation>
    <scope>NUCLEOTIDE SEQUENCE</scope>
</reference>
<gene>
    <name evidence="7" type="ORF">METZ01_LOCUS44253</name>
</gene>
<proteinExistence type="predicted"/>
<keyword evidence="1" id="KW-0285">Flavoprotein</keyword>
<dbReference type="NCBIfam" id="TIGR01292">
    <property type="entry name" value="TRX_reduct"/>
    <property type="match status" value="1"/>
</dbReference>
<dbReference type="Gene3D" id="3.50.50.60">
    <property type="entry name" value="FAD/NAD(P)-binding domain"/>
    <property type="match status" value="2"/>
</dbReference>
<dbReference type="InterPro" id="IPR023753">
    <property type="entry name" value="FAD/NAD-binding_dom"/>
</dbReference>
<dbReference type="InterPro" id="IPR036188">
    <property type="entry name" value="FAD/NAD-bd_sf"/>
</dbReference>
<name>A0A381RKE1_9ZZZZ</name>
<feature type="domain" description="FAD/NAD(P)-binding" evidence="6">
    <location>
        <begin position="9"/>
        <end position="296"/>
    </location>
</feature>
<evidence type="ECO:0000259" key="6">
    <source>
        <dbReference type="Pfam" id="PF07992"/>
    </source>
</evidence>
<evidence type="ECO:0000256" key="3">
    <source>
        <dbReference type="ARBA" id="ARBA00023002"/>
    </source>
</evidence>
<dbReference type="GO" id="GO:0019430">
    <property type="term" value="P:removal of superoxide radicals"/>
    <property type="evidence" value="ECO:0007669"/>
    <property type="project" value="InterPro"/>
</dbReference>
<keyword evidence="3" id="KW-0560">Oxidoreductase</keyword>
<sequence length="311" mass="33704">MLVGSEAHKVIIIGSGPAGYTAGLYAARALLDPLMFAGYMSGGQLMLTSDVENFPGYPAGIGGPEMMIHMREQAERFGLEVRDKNVERVDFSERPFGIWVEGEEFRAGAVIICTGAEAIWLGVEGEDAHKGRGISTCATCDGAFFRDEEIIVVGGGDSAMEEATFLTRFASKVTIVHRREGFRASKVMYERAVSHPNIAIKTFRQVKSWLSDENGLTGAVLEDPRDGSEEEISCTGAFIAIGHKPMTGFLEGEVEMDDSGYIMHTEHTMTSVAGVFAAGDVVDKRYRQAVTAAGMGCQAAMDAEKWLENQH</sequence>
<dbReference type="InterPro" id="IPR050097">
    <property type="entry name" value="Ferredoxin-NADP_redctase_2"/>
</dbReference>
<keyword evidence="2" id="KW-0274">FAD</keyword>
<dbReference type="PROSITE" id="PS00573">
    <property type="entry name" value="PYRIDINE_REDOX_2"/>
    <property type="match status" value="1"/>
</dbReference>
<dbReference type="Pfam" id="PF07992">
    <property type="entry name" value="Pyr_redox_2"/>
    <property type="match status" value="1"/>
</dbReference>
<organism evidence="7">
    <name type="scientific">marine metagenome</name>
    <dbReference type="NCBI Taxonomy" id="408172"/>
    <lineage>
        <taxon>unclassified sequences</taxon>
        <taxon>metagenomes</taxon>
        <taxon>ecological metagenomes</taxon>
    </lineage>
</organism>
<dbReference type="PANTHER" id="PTHR48105">
    <property type="entry name" value="THIOREDOXIN REDUCTASE 1-RELATED-RELATED"/>
    <property type="match status" value="1"/>
</dbReference>
<dbReference type="InterPro" id="IPR008255">
    <property type="entry name" value="Pyr_nucl-diS_OxRdtase_2_AS"/>
</dbReference>
<evidence type="ECO:0000313" key="7">
    <source>
        <dbReference type="EMBL" id="SUZ91399.1"/>
    </source>
</evidence>
<dbReference type="EMBL" id="UINC01001971">
    <property type="protein sequence ID" value="SUZ91399.1"/>
    <property type="molecule type" value="Genomic_DNA"/>
</dbReference>
<accession>A0A381RKE1</accession>
<keyword evidence="5" id="KW-0676">Redox-active center</keyword>
<dbReference type="PRINTS" id="PR00368">
    <property type="entry name" value="FADPNR"/>
</dbReference>
<evidence type="ECO:0000256" key="2">
    <source>
        <dbReference type="ARBA" id="ARBA00022827"/>
    </source>
</evidence>